<proteinExistence type="predicted"/>
<keyword evidence="4" id="KW-1185">Reference proteome</keyword>
<sequence length="277" mass="31206">MPSGISAAIDSPPRLDQVAYTRGMADRDGPSLLDGLATDKAKDVVRRRVVTARDLALWAVAGTVLTLPLVIYPWMTRRAIKHMGKELEAAIKSSSSRAESAIFRLQSHQDAASTSIRRRMDGIDLRTSNDSRIMRNLVMERIRASNELERQVDALRRRLVEAQADHSNSDELQRASNRAMLTEIEHIWSRMQTAKQYVAKAAIFPYYSWSRLSISFCRASSIMTKSLGSSLADIAAFMNELELQVLRRHDAALRSVRKLRSLYRSSDFLELDKILGG</sequence>
<comment type="caution">
    <text evidence="3">The sequence shown here is derived from an EMBL/GenBank/DDBJ whole genome shotgun (WGS) entry which is preliminary data.</text>
</comment>
<gene>
    <name evidence="3" type="ORF">BS47DRAFT_124013</name>
</gene>
<evidence type="ECO:0000256" key="1">
    <source>
        <dbReference type="SAM" id="Coils"/>
    </source>
</evidence>
<organism evidence="3 4">
    <name type="scientific">Hydnum rufescens UP504</name>
    <dbReference type="NCBI Taxonomy" id="1448309"/>
    <lineage>
        <taxon>Eukaryota</taxon>
        <taxon>Fungi</taxon>
        <taxon>Dikarya</taxon>
        <taxon>Basidiomycota</taxon>
        <taxon>Agaricomycotina</taxon>
        <taxon>Agaricomycetes</taxon>
        <taxon>Cantharellales</taxon>
        <taxon>Hydnaceae</taxon>
        <taxon>Hydnum</taxon>
    </lineage>
</organism>
<evidence type="ECO:0000313" key="4">
    <source>
        <dbReference type="Proteomes" id="UP000886523"/>
    </source>
</evidence>
<keyword evidence="2" id="KW-1133">Transmembrane helix</keyword>
<dbReference type="Proteomes" id="UP000886523">
    <property type="component" value="Unassembled WGS sequence"/>
</dbReference>
<feature type="transmembrane region" description="Helical" evidence="2">
    <location>
        <begin position="55"/>
        <end position="75"/>
    </location>
</feature>
<evidence type="ECO:0000256" key="2">
    <source>
        <dbReference type="SAM" id="Phobius"/>
    </source>
</evidence>
<keyword evidence="1" id="KW-0175">Coiled coil</keyword>
<dbReference type="AlphaFoldDB" id="A0A9P6DY32"/>
<accession>A0A9P6DY32</accession>
<dbReference type="EMBL" id="MU128920">
    <property type="protein sequence ID" value="KAF9519066.1"/>
    <property type="molecule type" value="Genomic_DNA"/>
</dbReference>
<protein>
    <submittedName>
        <fullName evidence="3">Uncharacterized protein</fullName>
    </submittedName>
</protein>
<name>A0A9P6DY32_9AGAM</name>
<keyword evidence="2" id="KW-0472">Membrane</keyword>
<reference evidence="3" key="1">
    <citation type="journal article" date="2020" name="Nat. Commun.">
        <title>Large-scale genome sequencing of mycorrhizal fungi provides insights into the early evolution of symbiotic traits.</title>
        <authorList>
            <person name="Miyauchi S."/>
            <person name="Kiss E."/>
            <person name="Kuo A."/>
            <person name="Drula E."/>
            <person name="Kohler A."/>
            <person name="Sanchez-Garcia M."/>
            <person name="Morin E."/>
            <person name="Andreopoulos B."/>
            <person name="Barry K.W."/>
            <person name="Bonito G."/>
            <person name="Buee M."/>
            <person name="Carver A."/>
            <person name="Chen C."/>
            <person name="Cichocki N."/>
            <person name="Clum A."/>
            <person name="Culley D."/>
            <person name="Crous P.W."/>
            <person name="Fauchery L."/>
            <person name="Girlanda M."/>
            <person name="Hayes R.D."/>
            <person name="Keri Z."/>
            <person name="LaButti K."/>
            <person name="Lipzen A."/>
            <person name="Lombard V."/>
            <person name="Magnuson J."/>
            <person name="Maillard F."/>
            <person name="Murat C."/>
            <person name="Nolan M."/>
            <person name="Ohm R.A."/>
            <person name="Pangilinan J."/>
            <person name="Pereira M.F."/>
            <person name="Perotto S."/>
            <person name="Peter M."/>
            <person name="Pfister S."/>
            <person name="Riley R."/>
            <person name="Sitrit Y."/>
            <person name="Stielow J.B."/>
            <person name="Szollosi G."/>
            <person name="Zifcakova L."/>
            <person name="Stursova M."/>
            <person name="Spatafora J.W."/>
            <person name="Tedersoo L."/>
            <person name="Vaario L.M."/>
            <person name="Yamada A."/>
            <person name="Yan M."/>
            <person name="Wang P."/>
            <person name="Xu J."/>
            <person name="Bruns T."/>
            <person name="Baldrian P."/>
            <person name="Vilgalys R."/>
            <person name="Dunand C."/>
            <person name="Henrissat B."/>
            <person name="Grigoriev I.V."/>
            <person name="Hibbett D."/>
            <person name="Nagy L.G."/>
            <person name="Martin F.M."/>
        </authorList>
    </citation>
    <scope>NUCLEOTIDE SEQUENCE</scope>
    <source>
        <strain evidence="3">UP504</strain>
    </source>
</reference>
<evidence type="ECO:0000313" key="3">
    <source>
        <dbReference type="EMBL" id="KAF9519066.1"/>
    </source>
</evidence>
<keyword evidence="2" id="KW-0812">Transmembrane</keyword>
<feature type="coiled-coil region" evidence="1">
    <location>
        <begin position="138"/>
        <end position="165"/>
    </location>
</feature>